<evidence type="ECO:0000256" key="6">
    <source>
        <dbReference type="ARBA" id="ARBA00022691"/>
    </source>
</evidence>
<evidence type="ECO:0000256" key="8">
    <source>
        <dbReference type="ARBA" id="ARBA00022884"/>
    </source>
</evidence>
<keyword evidence="7" id="KW-0819">tRNA processing</keyword>
<dbReference type="FunFam" id="3.40.50.150:FF:000251">
    <property type="entry name" value="Putative RNA methylase"/>
    <property type="match status" value="1"/>
</dbReference>
<evidence type="ECO:0000256" key="4">
    <source>
        <dbReference type="ARBA" id="ARBA00022603"/>
    </source>
</evidence>
<dbReference type="Pfam" id="PF01170">
    <property type="entry name" value="UPF0020"/>
    <property type="match status" value="1"/>
</dbReference>
<evidence type="ECO:0000256" key="2">
    <source>
        <dbReference type="ARBA" id="ARBA00022490"/>
    </source>
</evidence>
<evidence type="ECO:0000256" key="11">
    <source>
        <dbReference type="ARBA" id="ARBA00061338"/>
    </source>
</evidence>
<dbReference type="EC" id="2.1.1.213" evidence="12"/>
<dbReference type="InterPro" id="IPR029063">
    <property type="entry name" value="SAM-dependent_MTases_sf"/>
</dbReference>
<comment type="catalytic activity">
    <reaction evidence="9">
        <text>guanosine(10) in tRNA + 2 S-adenosyl-L-methionine = N(2)-dimethylguanosine(10) in tRNA + 2 S-adenosyl-L-homocysteine + 2 H(+)</text>
        <dbReference type="Rhea" id="RHEA:43124"/>
        <dbReference type="Rhea" id="RHEA-COMP:10355"/>
        <dbReference type="Rhea" id="RHEA-COMP:10358"/>
        <dbReference type="ChEBI" id="CHEBI:15378"/>
        <dbReference type="ChEBI" id="CHEBI:57856"/>
        <dbReference type="ChEBI" id="CHEBI:59789"/>
        <dbReference type="ChEBI" id="CHEBI:74269"/>
        <dbReference type="ChEBI" id="CHEBI:74513"/>
        <dbReference type="EC" id="2.1.1.213"/>
    </reaction>
</comment>
<organism evidence="15">
    <name type="scientific">Candidatus Aramenus sulfurataquae</name>
    <dbReference type="NCBI Taxonomy" id="1326980"/>
    <lineage>
        <taxon>Archaea</taxon>
        <taxon>Thermoproteota</taxon>
        <taxon>Thermoprotei</taxon>
        <taxon>Sulfolobales</taxon>
        <taxon>Sulfolobaceae</taxon>
        <taxon>Candidatus Aramenus</taxon>
    </lineage>
</organism>
<keyword evidence="5" id="KW-0808">Transferase</keyword>
<dbReference type="GO" id="GO:0160101">
    <property type="term" value="F:tRNA (guanine(10)-N2)-dimethyltransferase activity"/>
    <property type="evidence" value="ECO:0007669"/>
    <property type="project" value="UniProtKB-EC"/>
</dbReference>
<evidence type="ECO:0000256" key="7">
    <source>
        <dbReference type="ARBA" id="ARBA00022694"/>
    </source>
</evidence>
<keyword evidence="4 15" id="KW-0489">Methyltransferase</keyword>
<dbReference type="PANTHER" id="PTHR14911:SF13">
    <property type="entry name" value="TRNA (GUANINE(6)-N2)-METHYLTRANSFERASE THUMP3"/>
    <property type="match status" value="1"/>
</dbReference>
<dbReference type="InterPro" id="IPR000241">
    <property type="entry name" value="RlmKL-like_Mtase"/>
</dbReference>
<evidence type="ECO:0000259" key="14">
    <source>
        <dbReference type="Pfam" id="PF01170"/>
    </source>
</evidence>
<evidence type="ECO:0000313" key="16">
    <source>
        <dbReference type="EMBL" id="MCL7343977.1"/>
    </source>
</evidence>
<proteinExistence type="inferred from homology"/>
<dbReference type="SUPFAM" id="SSF53335">
    <property type="entry name" value="S-adenosyl-L-methionine-dependent methyltransferases"/>
    <property type="match status" value="1"/>
</dbReference>
<dbReference type="GO" id="GO:0000049">
    <property type="term" value="F:tRNA binding"/>
    <property type="evidence" value="ECO:0007669"/>
    <property type="project" value="UniProtKB-KW"/>
</dbReference>
<dbReference type="Gene3D" id="3.40.50.150">
    <property type="entry name" value="Vaccinia Virus protein VP39"/>
    <property type="match status" value="1"/>
</dbReference>
<evidence type="ECO:0000256" key="5">
    <source>
        <dbReference type="ARBA" id="ARBA00022679"/>
    </source>
</evidence>
<keyword evidence="3" id="KW-0820">tRNA-binding</keyword>
<dbReference type="GO" id="GO:0005737">
    <property type="term" value="C:cytoplasm"/>
    <property type="evidence" value="ECO:0007669"/>
    <property type="project" value="UniProtKB-SubCell"/>
</dbReference>
<dbReference type="PROSITE" id="PS00092">
    <property type="entry name" value="N6_MTASE"/>
    <property type="match status" value="1"/>
</dbReference>
<keyword evidence="6" id="KW-0949">S-adenosyl-L-methionine</keyword>
<evidence type="ECO:0000256" key="9">
    <source>
        <dbReference type="ARBA" id="ARBA00051883"/>
    </source>
</evidence>
<evidence type="ECO:0000256" key="13">
    <source>
        <dbReference type="ARBA" id="ARBA00082665"/>
    </source>
</evidence>
<evidence type="ECO:0000256" key="1">
    <source>
        <dbReference type="ARBA" id="ARBA00004496"/>
    </source>
</evidence>
<name>A0A0F2LMM6_9CREN</name>
<protein>
    <recommendedName>
        <fullName evidence="12">tRNA (guanine(10)-N(2))-dimethyltransferase</fullName>
        <ecNumber evidence="12">2.1.1.213</ecNumber>
    </recommendedName>
    <alternativeName>
        <fullName evidence="13">tRNA:G10 dimethyltransferase</fullName>
    </alternativeName>
</protein>
<evidence type="ECO:0000256" key="10">
    <source>
        <dbReference type="ARBA" id="ARBA00054380"/>
    </source>
</evidence>
<dbReference type="EMBL" id="JZWS02000003">
    <property type="protein sequence ID" value="MCL7343977.1"/>
    <property type="molecule type" value="Genomic_DNA"/>
</dbReference>
<dbReference type="AlphaFoldDB" id="A0A0F2LMM6"/>
<comment type="subcellular location">
    <subcellularLocation>
        <location evidence="1">Cytoplasm</location>
    </subcellularLocation>
</comment>
<evidence type="ECO:0000256" key="12">
    <source>
        <dbReference type="ARBA" id="ARBA00066936"/>
    </source>
</evidence>
<accession>A0A0F2LMM6</accession>
<dbReference type="GO" id="GO:0030488">
    <property type="term" value="P:tRNA methylation"/>
    <property type="evidence" value="ECO:0007669"/>
    <property type="project" value="TreeGrafter"/>
</dbReference>
<keyword evidence="2" id="KW-0963">Cytoplasm</keyword>
<dbReference type="EMBL" id="JZWS01000050">
    <property type="protein sequence ID" value="KJR78792.1"/>
    <property type="molecule type" value="Genomic_DNA"/>
</dbReference>
<sequence length="308" mass="34197">MKYAVLSADELFVSMAELLAIIKRDASFFTGVAVFEGESRNVARRSSTIKYTGEVLAISEDSKEIVDAVRGKCFSVKPNVIMGSGKDEFQQAYSEVLKAIKPSRNCDVLDLIFTDGVIIAGIREEERDTKSMLVHSKKPFSQSGTMDPFTSRLLVNLANPKSLVCDPFVGLGSILLESAWIGYKCLGSDVDLKALDKARKNLDFFGYQCELLQSSATAMPYREVEAIVTDPPYGISSSAKGESLDMLYEDFFFNSAELLMEKGKLVFATGSNLEWRDKIKSAGLRVLSIHFIYLHKSLSRKIYVVEKP</sequence>
<reference evidence="15" key="1">
    <citation type="submission" date="2015-03" db="EMBL/GenBank/DDBJ databases">
        <title>Metagenome Sequencing of an Archaeal-Dominated Microbial Community from a Hot Spring at the Los Azufres Geothermal Field, Mexico.</title>
        <authorList>
            <person name="Servin-Garciduenas L.E."/>
            <person name="Martinez-Romero E."/>
        </authorList>
    </citation>
    <scope>NUCLEOTIDE SEQUENCE [LARGE SCALE GENOMIC DNA]</scope>
    <source>
        <strain evidence="15">AZ1-454</strain>
    </source>
</reference>
<dbReference type="InterPro" id="IPR002052">
    <property type="entry name" value="DNA_methylase_N6_adenine_CS"/>
</dbReference>
<keyword evidence="8" id="KW-0694">RNA-binding</keyword>
<gene>
    <name evidence="16" type="ORF">TQ35_005315</name>
    <name evidence="15" type="ORF">TQ35_05405</name>
</gene>
<comment type="function">
    <text evidence="10">Catalyzes the adenosylmethionine-dependent methylation of the exocyclic amino group (N(2)) of guanosine at position 10 of various tRNAs. Acts via a two-step process that leads to the formation of either N(2)-monomethyl (m(2)G) or N(2)-dimethylguanosine (m(2)(2)G).</text>
</comment>
<evidence type="ECO:0000313" key="15">
    <source>
        <dbReference type="EMBL" id="KJR78792.1"/>
    </source>
</evidence>
<dbReference type="PANTHER" id="PTHR14911">
    <property type="entry name" value="THUMP DOMAIN-CONTAINING"/>
    <property type="match status" value="1"/>
</dbReference>
<reference evidence="16" key="2">
    <citation type="submission" date="2022-05" db="EMBL/GenBank/DDBJ databases">
        <title>Metagenome Sequencing of an Archaeal-Dominated Microbial Community from a Hot Spring at the Los Azufres Geothermal Field, Mexico.</title>
        <authorList>
            <person name="Marin-Paredes R."/>
            <person name="Martinez-Romero E."/>
            <person name="Servin-Garciduenas L.E."/>
        </authorList>
    </citation>
    <scope>NUCLEOTIDE SEQUENCE</scope>
    <source>
        <strain evidence="16">AZ1-454</strain>
    </source>
</reference>
<dbReference type="PATRIC" id="fig|1326980.8.peg.1800"/>
<feature type="domain" description="Ribosomal RNA large subunit methyltransferase K/L-like methyltransferase" evidence="14">
    <location>
        <begin position="138"/>
        <end position="292"/>
    </location>
</feature>
<evidence type="ECO:0000256" key="3">
    <source>
        <dbReference type="ARBA" id="ARBA00022555"/>
    </source>
</evidence>
<comment type="similarity">
    <text evidence="11">Belongs to the methyltransferase superfamily. Trm-G10 family.</text>
</comment>
<comment type="caution">
    <text evidence="15">The sequence shown here is derived from an EMBL/GenBank/DDBJ whole genome shotgun (WGS) entry which is preliminary data.</text>
</comment>